<dbReference type="GO" id="GO:0016836">
    <property type="term" value="F:hydro-lyase activity"/>
    <property type="evidence" value="ECO:0007669"/>
    <property type="project" value="TreeGrafter"/>
</dbReference>
<dbReference type="AlphaFoldDB" id="A0A0T9NJ94"/>
<sequence>MHEYITVPIKFNPNSLADFESRFISALNNERYNVIVLTGGPTYFSMGMDLTYISTDYDANFVSQFCHILKMVRNSHKPVLAKVEGNVIAGGIALLSVVDFILSSDTASFSLPEVTFGITPTIAMSCLLERIRPHHLKYFVWSSSVISAKQALEWGLIDKINTLENLDQDIQVMSKKLSRVPTSAIRESKLLLAEQYSFEERLDLGSHLLVKRLNDAQTIGKIRNYLEDIKLFNDEYADD</sequence>
<dbReference type="EC" id="4.2.1.-" evidence="4"/>
<gene>
    <name evidence="4" type="primary">caiD1</name>
    <name evidence="4" type="ORF">ERS008529_00370</name>
    <name evidence="5" type="ORF">ERS137968_00947</name>
</gene>
<keyword evidence="4" id="KW-0456">Lyase</keyword>
<reference evidence="7" key="1">
    <citation type="submission" date="2015-03" db="EMBL/GenBank/DDBJ databases">
        <authorList>
            <consortium name="Pathogen Informatics"/>
        </authorList>
    </citation>
    <scope>NUCLEOTIDE SEQUENCE [LARGE SCALE GENOMIC DNA]</scope>
    <source>
        <strain evidence="7">A125KOH2</strain>
    </source>
</reference>
<reference evidence="5 6" key="3">
    <citation type="submission" date="2015-03" db="EMBL/GenBank/DDBJ databases">
        <authorList>
            <consortium name="Pathogen Informatics"/>
            <person name="Murphy D."/>
        </authorList>
    </citation>
    <scope>NUCLEOTIDE SEQUENCE [LARGE SCALE GENOMIC DNA]</scope>
    <source>
        <strain evidence="5">Type strain: CIP110230</strain>
        <strain evidence="6">type strain: CIP110230</strain>
    </source>
</reference>
<reference evidence="4" key="2">
    <citation type="submission" date="2015-03" db="EMBL/GenBank/DDBJ databases">
        <authorList>
            <person name="Murphy D."/>
        </authorList>
    </citation>
    <scope>NUCLEOTIDE SEQUENCE [LARGE SCALE GENOMIC DNA]</scope>
    <source>
        <strain evidence="4">A125KOH2</strain>
    </source>
</reference>
<dbReference type="STRING" id="1288385.ERS137968_00947"/>
<organism evidence="4 7">
    <name type="scientific">Yersinia pekkanenii</name>
    <dbReference type="NCBI Taxonomy" id="1288385"/>
    <lineage>
        <taxon>Bacteria</taxon>
        <taxon>Pseudomonadati</taxon>
        <taxon>Pseudomonadota</taxon>
        <taxon>Gammaproteobacteria</taxon>
        <taxon>Enterobacterales</taxon>
        <taxon>Yersiniaceae</taxon>
        <taxon>Yersinia</taxon>
    </lineage>
</organism>
<proteinExistence type="predicted"/>
<evidence type="ECO:0000313" key="4">
    <source>
        <dbReference type="EMBL" id="CNH10956.1"/>
    </source>
</evidence>
<dbReference type="CDD" id="cd06558">
    <property type="entry name" value="crotonase-like"/>
    <property type="match status" value="1"/>
</dbReference>
<evidence type="ECO:0000256" key="2">
    <source>
        <dbReference type="ARBA" id="ARBA00022946"/>
    </source>
</evidence>
<dbReference type="PANTHER" id="PTHR43602">
    <property type="match status" value="1"/>
</dbReference>
<keyword evidence="3" id="KW-0443">Lipid metabolism</keyword>
<dbReference type="InterPro" id="IPR001753">
    <property type="entry name" value="Enoyl-CoA_hydra/iso"/>
</dbReference>
<dbReference type="Proteomes" id="UP000045840">
    <property type="component" value="Unassembled WGS sequence"/>
</dbReference>
<keyword evidence="2" id="KW-0809">Transit peptide</keyword>
<keyword evidence="1" id="KW-0276">Fatty acid metabolism</keyword>
<name>A0A0T9NJ94_9GAMM</name>
<dbReference type="GO" id="GO:0006631">
    <property type="term" value="P:fatty acid metabolic process"/>
    <property type="evidence" value="ECO:0007669"/>
    <property type="project" value="UniProtKB-KW"/>
</dbReference>
<keyword evidence="6" id="KW-1185">Reference proteome</keyword>
<evidence type="ECO:0000256" key="3">
    <source>
        <dbReference type="ARBA" id="ARBA00023098"/>
    </source>
</evidence>
<protein>
    <submittedName>
        <fullName evidence="4">Enoyl-CoA hydratase</fullName>
        <ecNumber evidence="4">4.2.1.-</ecNumber>
    </submittedName>
</protein>
<dbReference type="SUPFAM" id="SSF52096">
    <property type="entry name" value="ClpP/crotonase"/>
    <property type="match status" value="1"/>
</dbReference>
<evidence type="ECO:0000313" key="6">
    <source>
        <dbReference type="Proteomes" id="UP000044625"/>
    </source>
</evidence>
<dbReference type="OrthoDB" id="9807606at2"/>
<dbReference type="Pfam" id="PF00378">
    <property type="entry name" value="ECH_1"/>
    <property type="match status" value="1"/>
</dbReference>
<evidence type="ECO:0000256" key="1">
    <source>
        <dbReference type="ARBA" id="ARBA00022832"/>
    </source>
</evidence>
<dbReference type="InterPro" id="IPR052377">
    <property type="entry name" value="Mitochondrial_ECH-domain"/>
</dbReference>
<dbReference type="RefSeq" id="WP_049608915.1">
    <property type="nucleotide sequence ID" value="NZ_CAWMMU010000003.1"/>
</dbReference>
<dbReference type="PANTHER" id="PTHR43602:SF1">
    <property type="entry name" value="ENOYL-COA HYDRATASE DOMAIN-CONTAINING PROTEIN 3, MITOCHONDRIAL"/>
    <property type="match status" value="1"/>
</dbReference>
<dbReference type="Gene3D" id="3.90.226.10">
    <property type="entry name" value="2-enoyl-CoA Hydratase, Chain A, domain 1"/>
    <property type="match status" value="1"/>
</dbReference>
<evidence type="ECO:0000313" key="7">
    <source>
        <dbReference type="Proteomes" id="UP000045840"/>
    </source>
</evidence>
<dbReference type="InterPro" id="IPR029045">
    <property type="entry name" value="ClpP/crotonase-like_dom_sf"/>
</dbReference>
<dbReference type="EMBL" id="CWJL01000003">
    <property type="protein sequence ID" value="CRY64801.1"/>
    <property type="molecule type" value="Genomic_DNA"/>
</dbReference>
<dbReference type="Proteomes" id="UP000044625">
    <property type="component" value="Unassembled WGS sequence"/>
</dbReference>
<accession>A0A0T9NJ94</accession>
<dbReference type="EMBL" id="CQAZ01000002">
    <property type="protein sequence ID" value="CNH10956.1"/>
    <property type="molecule type" value="Genomic_DNA"/>
</dbReference>
<evidence type="ECO:0000313" key="5">
    <source>
        <dbReference type="EMBL" id="CRY64801.1"/>
    </source>
</evidence>